<sequence>MGGVLQRNKKSKFLEHTCQSHERSVNCCAIDKTGELILTGSDDLKAIVWSVSTGEPKRILEGHKGYICCCDFWFNKKKQETQAVTASADRTIKIWRIADGVCQLSIEHHSHVMTKITINNDLIFSSSYDKTVAMANLRTGSLIRKFEGHQHSVTCFNLLFDDPAETAEKNFLTTETCGDSRDFLITGSSDWTARIWAIKSGVYLRTFQGHTGPVICMALDVASRSLFTGSSDHSIKKWDISSGEFIQSMKGHSSSITQIALKNKILLSTSADWSVRVWSADYGDFIKTFENGHEHMVSTMKISDGVVVTGDGNGVIKVFDPRVLHAKATLLGHKYAINCLYTFPGGIIISGSYDSSVRIWNIKTVLEKLDPVEAEDPKLAYDDDEEYFDGSRKNSLRTPSPQFDDTYDTDEDEFLRVQNEKEQIRRRSQVDDMLQSSVRQIVEYNLIDEITDTVLNQIKKKDSTKKKVEVLPELLE</sequence>
<dbReference type="PROSITE" id="PS00678">
    <property type="entry name" value="WD_REPEATS_1"/>
    <property type="match status" value="1"/>
</dbReference>
<dbReference type="PANTHER" id="PTHR44489">
    <property type="match status" value="1"/>
</dbReference>
<feature type="repeat" description="WD" evidence="3">
    <location>
        <begin position="207"/>
        <end position="248"/>
    </location>
</feature>
<keyword evidence="2" id="KW-0677">Repeat</keyword>
<evidence type="ECO:0000256" key="2">
    <source>
        <dbReference type="ARBA" id="ARBA00022737"/>
    </source>
</evidence>
<organism evidence="5 6">
    <name type="scientific">Oikopleura dioica</name>
    <name type="common">Tunicate</name>
    <dbReference type="NCBI Taxonomy" id="34765"/>
    <lineage>
        <taxon>Eukaryota</taxon>
        <taxon>Metazoa</taxon>
        <taxon>Chordata</taxon>
        <taxon>Tunicata</taxon>
        <taxon>Appendicularia</taxon>
        <taxon>Copelata</taxon>
        <taxon>Oikopleuridae</taxon>
        <taxon>Oikopleura</taxon>
    </lineage>
</organism>
<feature type="repeat" description="WD" evidence="3">
    <location>
        <begin position="249"/>
        <end position="288"/>
    </location>
</feature>
<dbReference type="PRINTS" id="PR00320">
    <property type="entry name" value="GPROTEINBRPT"/>
</dbReference>
<dbReference type="PROSITE" id="PS50082">
    <property type="entry name" value="WD_REPEATS_2"/>
    <property type="match status" value="4"/>
</dbReference>
<evidence type="ECO:0000313" key="5">
    <source>
        <dbReference type="EMBL" id="CAG5084893.1"/>
    </source>
</evidence>
<keyword evidence="6" id="KW-1185">Reference proteome</keyword>
<dbReference type="CDD" id="cd00200">
    <property type="entry name" value="WD40"/>
    <property type="match status" value="1"/>
</dbReference>
<name>A0ABN7RSJ6_OIKDI</name>
<accession>A0ABN7RSJ6</accession>
<protein>
    <submittedName>
        <fullName evidence="5">Oidioi.mRNA.OKI2018_I69.PAR.g10763.t1.cds</fullName>
    </submittedName>
</protein>
<dbReference type="InterPro" id="IPR015943">
    <property type="entry name" value="WD40/YVTN_repeat-like_dom_sf"/>
</dbReference>
<evidence type="ECO:0000256" key="4">
    <source>
        <dbReference type="SAM" id="MobiDB-lite"/>
    </source>
</evidence>
<dbReference type="Gene3D" id="2.130.10.10">
    <property type="entry name" value="YVTN repeat-like/Quinoprotein amine dehydrogenase"/>
    <property type="match status" value="3"/>
</dbReference>
<dbReference type="SUPFAM" id="SSF50978">
    <property type="entry name" value="WD40 repeat-like"/>
    <property type="match status" value="2"/>
</dbReference>
<evidence type="ECO:0000313" key="6">
    <source>
        <dbReference type="Proteomes" id="UP001158576"/>
    </source>
</evidence>
<dbReference type="InterPro" id="IPR001680">
    <property type="entry name" value="WD40_rpt"/>
</dbReference>
<dbReference type="InterPro" id="IPR020472">
    <property type="entry name" value="WD40_PAC1"/>
</dbReference>
<dbReference type="EMBL" id="OU015568">
    <property type="protein sequence ID" value="CAG5084893.1"/>
    <property type="molecule type" value="Genomic_DNA"/>
</dbReference>
<dbReference type="InterPro" id="IPR036322">
    <property type="entry name" value="WD40_repeat_dom_sf"/>
</dbReference>
<proteinExistence type="predicted"/>
<dbReference type="InterPro" id="IPR044715">
    <property type="entry name" value="WDR86-like"/>
</dbReference>
<dbReference type="SMART" id="SM00320">
    <property type="entry name" value="WD40"/>
    <property type="match status" value="8"/>
</dbReference>
<evidence type="ECO:0000256" key="3">
    <source>
        <dbReference type="PROSITE-ProRule" id="PRU00221"/>
    </source>
</evidence>
<dbReference type="Pfam" id="PF00400">
    <property type="entry name" value="WD40"/>
    <property type="match status" value="6"/>
</dbReference>
<dbReference type="Proteomes" id="UP001158576">
    <property type="component" value="Chromosome PAR"/>
</dbReference>
<keyword evidence="1 3" id="KW-0853">WD repeat</keyword>
<evidence type="ECO:0000256" key="1">
    <source>
        <dbReference type="ARBA" id="ARBA00022574"/>
    </source>
</evidence>
<reference evidence="5 6" key="1">
    <citation type="submission" date="2021-04" db="EMBL/GenBank/DDBJ databases">
        <authorList>
            <person name="Bliznina A."/>
        </authorList>
    </citation>
    <scope>NUCLEOTIDE SEQUENCE [LARGE SCALE GENOMIC DNA]</scope>
</reference>
<dbReference type="PANTHER" id="PTHR44489:SF11">
    <property type="entry name" value="WD REPEAT DOMAIN 86"/>
    <property type="match status" value="1"/>
</dbReference>
<feature type="repeat" description="WD" evidence="3">
    <location>
        <begin position="330"/>
        <end position="364"/>
    </location>
</feature>
<dbReference type="PROSITE" id="PS50294">
    <property type="entry name" value="WD_REPEATS_REGION"/>
    <property type="match status" value="4"/>
</dbReference>
<dbReference type="InterPro" id="IPR019775">
    <property type="entry name" value="WD40_repeat_CS"/>
</dbReference>
<feature type="region of interest" description="Disordered" evidence="4">
    <location>
        <begin position="388"/>
        <end position="408"/>
    </location>
</feature>
<feature type="repeat" description="WD" evidence="3">
    <location>
        <begin position="18"/>
        <end position="59"/>
    </location>
</feature>
<gene>
    <name evidence="5" type="ORF">OKIOD_LOCUS2321</name>
</gene>